<dbReference type="FunFam" id="3.40.50.12780:FF:000012">
    <property type="entry name" value="Non-ribosomal peptide synthetase"/>
    <property type="match status" value="1"/>
</dbReference>
<dbReference type="InterPro" id="IPR036736">
    <property type="entry name" value="ACP-like_sf"/>
</dbReference>
<dbReference type="GeneID" id="43278693"/>
<dbReference type="EMBL" id="FMIB01000002">
    <property type="protein sequence ID" value="SCL55614.1"/>
    <property type="molecule type" value="Genomic_DNA"/>
</dbReference>
<dbReference type="FunFam" id="2.30.38.10:FF:000001">
    <property type="entry name" value="Non-ribosomal peptide synthetase PvdI"/>
    <property type="match status" value="1"/>
</dbReference>
<evidence type="ECO:0000256" key="2">
    <source>
        <dbReference type="ARBA" id="ARBA00006432"/>
    </source>
</evidence>
<dbReference type="Pfam" id="PF00668">
    <property type="entry name" value="Condensation"/>
    <property type="match status" value="2"/>
</dbReference>
<dbReference type="InterPro" id="IPR020802">
    <property type="entry name" value="TesA-like"/>
</dbReference>
<dbReference type="InterPro" id="IPR009081">
    <property type="entry name" value="PP-bd_ACP"/>
</dbReference>
<dbReference type="Pfam" id="PF13193">
    <property type="entry name" value="AMP-binding_C"/>
    <property type="match status" value="2"/>
</dbReference>
<dbReference type="Proteomes" id="UP000198605">
    <property type="component" value="Unassembled WGS sequence"/>
</dbReference>
<dbReference type="RefSeq" id="WP_091310746.1">
    <property type="nucleotide sequence ID" value="NZ_FMIB01000002.1"/>
</dbReference>
<dbReference type="Pfam" id="PF00550">
    <property type="entry name" value="PP-binding"/>
    <property type="match status" value="2"/>
</dbReference>
<feature type="domain" description="Carrier" evidence="6">
    <location>
        <begin position="994"/>
        <end position="1068"/>
    </location>
</feature>
<dbReference type="FunFam" id="3.40.50.980:FF:000001">
    <property type="entry name" value="Non-ribosomal peptide synthetase"/>
    <property type="match status" value="2"/>
</dbReference>
<feature type="region of interest" description="Disordered" evidence="5">
    <location>
        <begin position="16"/>
        <end position="37"/>
    </location>
</feature>
<evidence type="ECO:0000256" key="1">
    <source>
        <dbReference type="ARBA" id="ARBA00001957"/>
    </source>
</evidence>
<dbReference type="PROSITE" id="PS50075">
    <property type="entry name" value="CARRIER"/>
    <property type="match status" value="2"/>
</dbReference>
<dbReference type="GO" id="GO:0008610">
    <property type="term" value="P:lipid biosynthetic process"/>
    <property type="evidence" value="ECO:0007669"/>
    <property type="project" value="UniProtKB-ARBA"/>
</dbReference>
<dbReference type="Pfam" id="PF00501">
    <property type="entry name" value="AMP-binding"/>
    <property type="match status" value="2"/>
</dbReference>
<dbReference type="CDD" id="cd19531">
    <property type="entry name" value="LCL_NRPS-like"/>
    <property type="match status" value="1"/>
</dbReference>
<evidence type="ECO:0000256" key="4">
    <source>
        <dbReference type="ARBA" id="ARBA00022553"/>
    </source>
</evidence>
<dbReference type="Pfam" id="PF00975">
    <property type="entry name" value="Thioesterase"/>
    <property type="match status" value="1"/>
</dbReference>
<dbReference type="PROSITE" id="PS00012">
    <property type="entry name" value="PHOSPHOPANTETHEINE"/>
    <property type="match status" value="2"/>
</dbReference>
<dbReference type="SUPFAM" id="SSF52777">
    <property type="entry name" value="CoA-dependent acyltransferases"/>
    <property type="match status" value="4"/>
</dbReference>
<name>A0A1C6UNM0_9ACTN</name>
<dbReference type="GO" id="GO:0031177">
    <property type="term" value="F:phosphopantetheine binding"/>
    <property type="evidence" value="ECO:0007669"/>
    <property type="project" value="InterPro"/>
</dbReference>
<dbReference type="Gene3D" id="1.10.1200.10">
    <property type="entry name" value="ACP-like"/>
    <property type="match status" value="2"/>
</dbReference>
<evidence type="ECO:0000313" key="7">
    <source>
        <dbReference type="EMBL" id="SCL55614.1"/>
    </source>
</evidence>
<dbReference type="PROSITE" id="PS00455">
    <property type="entry name" value="AMP_BINDING"/>
    <property type="match status" value="2"/>
</dbReference>
<comment type="cofactor">
    <cofactor evidence="1">
        <name>pantetheine 4'-phosphate</name>
        <dbReference type="ChEBI" id="CHEBI:47942"/>
    </cofactor>
</comment>
<dbReference type="PANTHER" id="PTHR45527:SF1">
    <property type="entry name" value="FATTY ACID SYNTHASE"/>
    <property type="match status" value="1"/>
</dbReference>
<reference evidence="8" key="1">
    <citation type="submission" date="2016-06" db="EMBL/GenBank/DDBJ databases">
        <authorList>
            <person name="Varghese N."/>
            <person name="Submissions Spin"/>
        </authorList>
    </citation>
    <scope>NUCLEOTIDE SEQUENCE [LARGE SCALE GENOMIC DNA]</scope>
    <source>
        <strain evidence="8">DSM 44151</strain>
    </source>
</reference>
<dbReference type="InterPro" id="IPR023213">
    <property type="entry name" value="CAT-like_dom_sf"/>
</dbReference>
<dbReference type="SUPFAM" id="SSF53474">
    <property type="entry name" value="alpha/beta-Hydrolases"/>
    <property type="match status" value="1"/>
</dbReference>
<dbReference type="InterPro" id="IPR020806">
    <property type="entry name" value="PKS_PP-bd"/>
</dbReference>
<keyword evidence="8" id="KW-1185">Reference proteome</keyword>
<sequence length="2399" mass="256923">MTALTPAQQELLRQRLAGRAAPRTAPDGITRGGGTTDLPVSFGQERLVFLDRLDGAGAAYTIPVAWRLTGPLDRDRLDAAFAALVDRHDALRTRFSVVDGVVRQEIVPGWAGVDWRDAGGAAEVAEAARRIAGEPFDLATGPLFRVTGWRLGPADHVVLLTMHHIVADGWSMGVLVRDLEALYAGESRPEPPVRYADYAAWQRDAAGGARLDRDLAYWRDRLAGLPPLELPTDTERPARRSTAGATCEFRLEPALVDALERLAKGRGATLYMALLAGFEAVLGRLTGQVDFGVGTPVAGRTRPEVEQVVGFFVNTLVLRADLGGNPSFADLLDRVRTDALGAYDHQEAPFERVVDEVSPDRSLDRTPLFQAMFSLDDDADDRPVRLGEVTGARFDLDLDAVKFDLILQTARRPDGLAGAFFHRADLWRPETMRRWAAQYRRLLEQAVAHPDTPLADLDLLPDDERIRLADWAAPLRGYDSADLLHERFARHAAATPDAVAVVAGPERVDYATLNRRANQLAHRLRAAGVGPETMVALCVNRDVDLAVGILGILKAGGAYVPLDPEHPRDRLAYVVGDAGVRLAVVSPGLADRAPVDPAGLVRLDDPLIAAAPTGDPEPVATADNLAYVIYTSGSTGRPKGVCVPHRQVVRLLDSCVDALDLAAGGVWSLFHSYAFDFSVWELWGALTRGGTVVLVDKATARDPHRFAALLAAERVTMLSQTPGAFRNLRAALGDRPLADLGVRHVVLGGEKLDLPELDGWLDGPGAGVRLVNMYGITETTVHVTHRLVTAADLAGDAVSPIGRALGDLTVHVLDRHLRPVPLGATGEMYVGGAGLARGYLGRPGLTADRFVPDPFSTDPGARLYRTGDRARHLPGGELEYRGRADDQVKIRGHRIELGEVEAALLRHDAVGQAAVVARGERTGEHRLHAYLVVDGDLTGEELRRWLRDRLPEAMVPATFTVLPALPLTANGKVDRKALPAAEGATLDAAREHVPPATPTERLLAEVWCAALGAERVGVTDRFFDLGGDSILALRVVGLAERRGVTVALRDVFAHQALGELARAVDAAADRRGAAPAGDAPVERFAMVAPADRERLPAGLEDAYPLTRMQQGMLYELLADAGKGAYHNVTSFRVQEPGGFDAAAMQAAADAVVARYEILRTGFDWSAYEEPLQLVHPTAELPVGVDDLRGLDEAAQAERVREHLHAEAVRWFELAVPPLIRLHVHVLNDAEYRLTITDCHAVLDGWSLTSLIAELVDRHRRAVTGAGEEPAGAPVPRFAEYVALERAAVADPAARAFWDGMVEQFPPVRVPRSVGAEPTDKSTCEVLRTYQHLQAGLDALAARAGVPRKTVLFTAYYHLMGQLADGEAYSTGFATNGRPERAGADGMRGLFLNVVPFGVRSAATSWLGLLRDVFAAERELIPHRRFPLAELQRGRWAGEVLVDTAFNYVHFHALDSEHKQEIEEIARTNFGLMVTTGPQGVSFEADAGRMSPGEVERLADAYCALLAEMVAHPEAAPGVPVAAAARAEAASPARDDRSVVAILADQVAAHPDKAALATADGPVSYAELDALSNRVAHHLRRRGAGPERIVGLCAERSADLVVGLLGILKAGAAYLPLDPRDPRRRLDLLTADTGADLVLVQPAWRHLVPERAAVTLAAETFAAEPADAPGPAPDADNLACVLYTSGSTGRPKGTALTHRAIVDSLVGQDFVHLGADETILHLSSVNWDAALFEIFGPLLHGGTCALYPAEPITPAGIAAAIRRHGVTTTFLTTTLFNLAVEECLEELGALRQVFFGGEAASAPHVRDLTARWPHLRVVNGYGPVEATLIVTAQRVRDLPADAVSVPIGRPLHRATVLVLDEALRPAPVGVAGEIYLGGDSLARGYLGQPGLTADRFVPDPAGGGRRLYRTGDRGRWRADGTLDFGGRVDRQVKIRGRRIELGEIEAVLAARPDVGMAAVAARVDQPGDARLVAYLVPVAGAALPGAAELRRWLRERLPTYLVPTAFVPLDALPVTANGKLDRAALPAPTGPADTDRPYVEPRTESEATLAKLWAETLRLDRVGVHDDFFDLGGHSLAIVRLAARACDLGLPVGVADILEHPTVAALAAAVDAREPVPAGTAVRRDGGVVVTLRDGDAGQRPLWCVHPSGGSVAWYLPLAQALPAGRPVLGLQARGIDGGVDADTMTGLAEDYLRELRAHQPHGPYALLGWSMGGNIAQEMAIRLTDAGERVDVLLLLEPAVPDEAGMFAVTEALDLLDRAVAMRAAIRELTPGTPARLSQERELVATLRAAGVNEAEAELGADWPVAMWTALLRAAAGYRPAPYRGPAHLLVSAEATTAGPGRPSVVAGESWPTYERRCRELFPGALTVHHLPGTHRSMVTDPGVAAVAALAAELLERTA</sequence>
<dbReference type="SMART" id="SM00823">
    <property type="entry name" value="PKS_PP"/>
    <property type="match status" value="2"/>
</dbReference>
<dbReference type="SUPFAM" id="SSF56801">
    <property type="entry name" value="Acetyl-CoA synthetase-like"/>
    <property type="match status" value="2"/>
</dbReference>
<dbReference type="GO" id="GO:0043041">
    <property type="term" value="P:amino acid activation for nonribosomal peptide biosynthetic process"/>
    <property type="evidence" value="ECO:0007669"/>
    <property type="project" value="TreeGrafter"/>
</dbReference>
<dbReference type="STRING" id="47854.GA0070603_2038"/>
<protein>
    <submittedName>
        <fullName evidence="7">Amino acid adenylation domain-containing protein</fullName>
    </submittedName>
</protein>
<dbReference type="Gene3D" id="2.30.38.10">
    <property type="entry name" value="Luciferase, Domain 3"/>
    <property type="match status" value="2"/>
</dbReference>
<dbReference type="InterPro" id="IPR000873">
    <property type="entry name" value="AMP-dep_synth/lig_dom"/>
</dbReference>
<dbReference type="InterPro" id="IPR001242">
    <property type="entry name" value="Condensation_dom"/>
</dbReference>
<feature type="domain" description="Carrier" evidence="6">
    <location>
        <begin position="2039"/>
        <end position="2113"/>
    </location>
</feature>
<evidence type="ECO:0000259" key="6">
    <source>
        <dbReference type="PROSITE" id="PS50075"/>
    </source>
</evidence>
<proteinExistence type="inferred from homology"/>
<dbReference type="Gene3D" id="3.30.300.30">
    <property type="match status" value="2"/>
</dbReference>
<dbReference type="GO" id="GO:0044550">
    <property type="term" value="P:secondary metabolite biosynthetic process"/>
    <property type="evidence" value="ECO:0007669"/>
    <property type="project" value="UniProtKB-ARBA"/>
</dbReference>
<dbReference type="InterPro" id="IPR020845">
    <property type="entry name" value="AMP-binding_CS"/>
</dbReference>
<dbReference type="FunFam" id="3.30.300.30:FF:000010">
    <property type="entry name" value="Enterobactin synthetase component F"/>
    <property type="match status" value="2"/>
</dbReference>
<organism evidence="7 8">
    <name type="scientific">Micromonospora chersina</name>
    <dbReference type="NCBI Taxonomy" id="47854"/>
    <lineage>
        <taxon>Bacteria</taxon>
        <taxon>Bacillati</taxon>
        <taxon>Actinomycetota</taxon>
        <taxon>Actinomycetes</taxon>
        <taxon>Micromonosporales</taxon>
        <taxon>Micromonosporaceae</taxon>
        <taxon>Micromonospora</taxon>
    </lineage>
</organism>
<comment type="similarity">
    <text evidence="2">Belongs to the ATP-dependent AMP-binding enzyme family.</text>
</comment>
<accession>A0A1C6UNM0</accession>
<dbReference type="InterPro" id="IPR045851">
    <property type="entry name" value="AMP-bd_C_sf"/>
</dbReference>
<dbReference type="Gene3D" id="3.30.559.30">
    <property type="entry name" value="Nonribosomal peptide synthetase, condensation domain"/>
    <property type="match status" value="2"/>
</dbReference>
<dbReference type="SMART" id="SM00824">
    <property type="entry name" value="PKS_TE"/>
    <property type="match status" value="1"/>
</dbReference>
<dbReference type="NCBIfam" id="TIGR01733">
    <property type="entry name" value="AA-adenyl-dom"/>
    <property type="match status" value="2"/>
</dbReference>
<gene>
    <name evidence="7" type="ORF">GA0070603_2038</name>
</gene>
<keyword evidence="4" id="KW-0597">Phosphoprotein</keyword>
<keyword evidence="3" id="KW-0596">Phosphopantetheine</keyword>
<evidence type="ECO:0000313" key="8">
    <source>
        <dbReference type="Proteomes" id="UP000198605"/>
    </source>
</evidence>
<evidence type="ECO:0000256" key="5">
    <source>
        <dbReference type="SAM" id="MobiDB-lite"/>
    </source>
</evidence>
<dbReference type="InterPro" id="IPR006162">
    <property type="entry name" value="Ppantetheine_attach_site"/>
</dbReference>
<dbReference type="InterPro" id="IPR010071">
    <property type="entry name" value="AA_adenyl_dom"/>
</dbReference>
<dbReference type="Gene3D" id="3.40.50.980">
    <property type="match status" value="4"/>
</dbReference>
<dbReference type="Gene3D" id="3.40.50.1820">
    <property type="entry name" value="alpha/beta hydrolase"/>
    <property type="match status" value="1"/>
</dbReference>
<evidence type="ECO:0000256" key="3">
    <source>
        <dbReference type="ARBA" id="ARBA00022450"/>
    </source>
</evidence>
<dbReference type="InterPro" id="IPR029058">
    <property type="entry name" value="AB_hydrolase_fold"/>
</dbReference>
<dbReference type="FunFam" id="1.10.1200.10:FF:000005">
    <property type="entry name" value="Nonribosomal peptide synthetase 1"/>
    <property type="match status" value="2"/>
</dbReference>
<dbReference type="SUPFAM" id="SSF47336">
    <property type="entry name" value="ACP-like"/>
    <property type="match status" value="2"/>
</dbReference>
<dbReference type="GO" id="GO:0005737">
    <property type="term" value="C:cytoplasm"/>
    <property type="evidence" value="ECO:0007669"/>
    <property type="project" value="TreeGrafter"/>
</dbReference>
<dbReference type="CDD" id="cd12117">
    <property type="entry name" value="A_NRPS_Srf_like"/>
    <property type="match status" value="1"/>
</dbReference>
<dbReference type="Gene3D" id="3.30.559.10">
    <property type="entry name" value="Chloramphenicol acetyltransferase-like domain"/>
    <property type="match status" value="2"/>
</dbReference>
<dbReference type="PANTHER" id="PTHR45527">
    <property type="entry name" value="NONRIBOSOMAL PEPTIDE SYNTHETASE"/>
    <property type="match status" value="1"/>
</dbReference>
<dbReference type="InterPro" id="IPR025110">
    <property type="entry name" value="AMP-bd_C"/>
</dbReference>
<dbReference type="GO" id="GO:0003824">
    <property type="term" value="F:catalytic activity"/>
    <property type="evidence" value="ECO:0007669"/>
    <property type="project" value="InterPro"/>
</dbReference>
<dbReference type="CDD" id="cd17643">
    <property type="entry name" value="A_NRPS_Cytc1-like"/>
    <property type="match status" value="1"/>
</dbReference>
<dbReference type="InterPro" id="IPR001031">
    <property type="entry name" value="Thioesterase"/>
</dbReference>
<dbReference type="OrthoDB" id="5476914at2"/>